<accession>A0ABZ3FUU0</accession>
<keyword evidence="1" id="KW-0560">Oxidoreductase</keyword>
<organism evidence="3 4">
    <name type="scientific">Ammonicoccus fulvus</name>
    <dbReference type="NCBI Taxonomy" id="3138240"/>
    <lineage>
        <taxon>Bacteria</taxon>
        <taxon>Bacillati</taxon>
        <taxon>Actinomycetota</taxon>
        <taxon>Actinomycetes</taxon>
        <taxon>Propionibacteriales</taxon>
        <taxon>Propionibacteriaceae</taxon>
        <taxon>Ammonicoccus</taxon>
    </lineage>
</organism>
<dbReference type="Gene3D" id="2.40.110.10">
    <property type="entry name" value="Butyryl-CoA Dehydrogenase, subunit A, domain 2"/>
    <property type="match status" value="1"/>
</dbReference>
<dbReference type="PANTHER" id="PTHR48083">
    <property type="entry name" value="MEDIUM-CHAIN SPECIFIC ACYL-COA DEHYDROGENASE, MITOCHONDRIAL-RELATED"/>
    <property type="match status" value="1"/>
</dbReference>
<feature type="domain" description="Acyl-CoA dehydrogenase C-terminal" evidence="2">
    <location>
        <begin position="258"/>
        <end position="389"/>
    </location>
</feature>
<dbReference type="SUPFAM" id="SSF47203">
    <property type="entry name" value="Acyl-CoA dehydrogenase C-terminal domain-like"/>
    <property type="match status" value="1"/>
</dbReference>
<dbReference type="SUPFAM" id="SSF56645">
    <property type="entry name" value="Acyl-CoA dehydrogenase NM domain-like"/>
    <property type="match status" value="1"/>
</dbReference>
<dbReference type="Pfam" id="PF08028">
    <property type="entry name" value="Acyl-CoA_dh_2"/>
    <property type="match status" value="1"/>
</dbReference>
<dbReference type="EMBL" id="CP154795">
    <property type="protein sequence ID" value="XAN08331.1"/>
    <property type="molecule type" value="Genomic_DNA"/>
</dbReference>
<dbReference type="Proteomes" id="UP001442841">
    <property type="component" value="Chromosome"/>
</dbReference>
<dbReference type="InterPro" id="IPR046373">
    <property type="entry name" value="Acyl-CoA_Oxase/DH_mid-dom_sf"/>
</dbReference>
<dbReference type="Gene3D" id="1.20.140.10">
    <property type="entry name" value="Butyryl-CoA Dehydrogenase, subunit A, domain 3"/>
    <property type="match status" value="1"/>
</dbReference>
<evidence type="ECO:0000313" key="3">
    <source>
        <dbReference type="EMBL" id="XAN08331.1"/>
    </source>
</evidence>
<dbReference type="InterPro" id="IPR037069">
    <property type="entry name" value="AcylCoA_DH/ox_N_sf"/>
</dbReference>
<evidence type="ECO:0000259" key="2">
    <source>
        <dbReference type="Pfam" id="PF08028"/>
    </source>
</evidence>
<dbReference type="InterPro" id="IPR009100">
    <property type="entry name" value="AcylCoA_DH/oxidase_NM_dom_sf"/>
</dbReference>
<evidence type="ECO:0000256" key="1">
    <source>
        <dbReference type="ARBA" id="ARBA00023002"/>
    </source>
</evidence>
<proteinExistence type="predicted"/>
<name>A0ABZ3FUU0_9ACTN</name>
<keyword evidence="4" id="KW-1185">Reference proteome</keyword>
<dbReference type="RefSeq" id="WP_425309787.1">
    <property type="nucleotide sequence ID" value="NZ_CP154795.1"/>
</dbReference>
<dbReference type="InterPro" id="IPR013107">
    <property type="entry name" value="Acyl-CoA_DH_C"/>
</dbReference>
<dbReference type="InterPro" id="IPR050741">
    <property type="entry name" value="Acyl-CoA_dehydrogenase"/>
</dbReference>
<dbReference type="PANTHER" id="PTHR48083:SF19">
    <property type="entry name" value="FLAVIN-DEPENDENT MONOOXYGENASE, OXYGENASE SUBUNIT HSAA"/>
    <property type="match status" value="1"/>
</dbReference>
<protein>
    <recommendedName>
        <fullName evidence="2">Acyl-CoA dehydrogenase C-terminal domain-containing protein</fullName>
    </recommendedName>
</protein>
<evidence type="ECO:0000313" key="4">
    <source>
        <dbReference type="Proteomes" id="UP001442841"/>
    </source>
</evidence>
<dbReference type="Gene3D" id="1.10.540.10">
    <property type="entry name" value="Acyl-CoA dehydrogenase/oxidase, N-terminal domain"/>
    <property type="match status" value="1"/>
</dbReference>
<reference evidence="3 4" key="1">
    <citation type="submission" date="2024-04" db="EMBL/GenBank/DDBJ databases">
        <title>Isolation of an actinomycete strain from pig manure.</title>
        <authorList>
            <person name="Gong T."/>
            <person name="Yu Z."/>
            <person name="An M."/>
            <person name="Wei C."/>
            <person name="Yang W."/>
            <person name="Liu L."/>
        </authorList>
    </citation>
    <scope>NUCLEOTIDE SEQUENCE [LARGE SCALE GENOMIC DNA]</scope>
    <source>
        <strain evidence="3 4">ZF39</strain>
    </source>
</reference>
<dbReference type="InterPro" id="IPR036250">
    <property type="entry name" value="AcylCo_DH-like_C"/>
</dbReference>
<sequence>MTVATVNPDLARQRSTDWIDPANDITAGILEKIHEIGPMLRDHAKEADRNRVISDEVIEAIKGTGAWQISTMGRYGGFEGGARMLFETSRTLGYYLPSAGWVTTISNGSVMLLNRFDDEVLDEVFATDPSVGMASVFASPSGTARRDGDGWRITGSWPFASNVMHSDWALGILNIEGENGAEPGLGFALMHRDQFTIEDTWYVVGMRGTGSNTMVTKDLWIPENRLITFDRMMGTGFEMDPDANFARRQTPHLTMSTTIAAPSIGATQAALDFVREKALTRPVTFTCYDTQAGSGAFRHGIGQVSTRIDSAVLLLERSADDIDRYALGTEPMPRDLRARHRGGIGHAVHEAALAMNDLMWLHGTAAFAEFNPLAALWRDVNTGARHASITAPTNYELHGCGLLGTEYIAQKL</sequence>
<dbReference type="PIRSF" id="PIRSF016578">
    <property type="entry name" value="HsaA"/>
    <property type="match status" value="1"/>
</dbReference>
<gene>
    <name evidence="3" type="ORF">AADG42_13820</name>
</gene>